<organism evidence="2">
    <name type="scientific">Sporisorium scitamineum</name>
    <dbReference type="NCBI Taxonomy" id="49012"/>
    <lineage>
        <taxon>Eukaryota</taxon>
        <taxon>Fungi</taxon>
        <taxon>Dikarya</taxon>
        <taxon>Basidiomycota</taxon>
        <taxon>Ustilaginomycotina</taxon>
        <taxon>Ustilaginomycetes</taxon>
        <taxon>Ustilaginales</taxon>
        <taxon>Ustilaginaceae</taxon>
        <taxon>Sporisorium</taxon>
    </lineage>
</organism>
<dbReference type="EMBL" id="LK056654">
    <property type="protein sequence ID" value="CDU21942.1"/>
    <property type="molecule type" value="Genomic_DNA"/>
</dbReference>
<feature type="compositionally biased region" description="Basic and acidic residues" evidence="1">
    <location>
        <begin position="68"/>
        <end position="78"/>
    </location>
</feature>
<name>A0A127Z7K2_9BASI</name>
<dbReference type="AlphaFoldDB" id="A0A127Z7K2"/>
<gene>
    <name evidence="2" type="ORF">SPSC_00572</name>
</gene>
<feature type="region of interest" description="Disordered" evidence="1">
    <location>
        <begin position="1"/>
        <end position="79"/>
    </location>
</feature>
<evidence type="ECO:0000256" key="1">
    <source>
        <dbReference type="SAM" id="MobiDB-lite"/>
    </source>
</evidence>
<evidence type="ECO:0000313" key="2">
    <source>
        <dbReference type="EMBL" id="CDU21942.1"/>
    </source>
</evidence>
<dbReference type="OrthoDB" id="10260741at2759"/>
<proteinExistence type="predicted"/>
<feature type="compositionally biased region" description="Low complexity" evidence="1">
    <location>
        <begin position="1"/>
        <end position="42"/>
    </location>
</feature>
<sequence>MTTLASATPADAAPQARHSASPSTSSMSGAASPVGPSSSSRPPRTRFDATQLQPHLTSTLASRLRNATWDKSDKEKNRALSRSIAEVIKSKMLEIEPKEFKYIVQVQLVENLGQGGSRPRMSLGRHR</sequence>
<dbReference type="InterPro" id="IPR038586">
    <property type="entry name" value="Tctex-1-like_sf"/>
</dbReference>
<reference evidence="2" key="1">
    <citation type="submission" date="2014-06" db="EMBL/GenBank/DDBJ databases">
        <authorList>
            <person name="Ju J."/>
            <person name="Zhang J."/>
        </authorList>
    </citation>
    <scope>NUCLEOTIDE SEQUENCE</scope>
    <source>
        <strain evidence="2">SscI8</strain>
    </source>
</reference>
<dbReference type="Pfam" id="PF03645">
    <property type="entry name" value="Tctex-1"/>
    <property type="match status" value="1"/>
</dbReference>
<feature type="compositionally biased region" description="Polar residues" evidence="1">
    <location>
        <begin position="48"/>
        <end position="61"/>
    </location>
</feature>
<accession>A0A127Z7K2</accession>
<protein>
    <submittedName>
        <fullName evidence="2">Related to Tctex2-related inner arm dynein light chain</fullName>
    </submittedName>
</protein>
<dbReference type="InterPro" id="IPR005334">
    <property type="entry name" value="Tctex-1-like"/>
</dbReference>
<dbReference type="Gene3D" id="3.30.1140.40">
    <property type="entry name" value="Tctex-1"/>
    <property type="match status" value="1"/>
</dbReference>